<dbReference type="PANTHER" id="PTHR11893:SF36">
    <property type="entry name" value="INNEXIN-5"/>
    <property type="match status" value="1"/>
</dbReference>
<organism evidence="10 11">
    <name type="scientific">Owenia fusiformis</name>
    <name type="common">Polychaete worm</name>
    <dbReference type="NCBI Taxonomy" id="6347"/>
    <lineage>
        <taxon>Eukaryota</taxon>
        <taxon>Metazoa</taxon>
        <taxon>Spiralia</taxon>
        <taxon>Lophotrochozoa</taxon>
        <taxon>Annelida</taxon>
        <taxon>Polychaeta</taxon>
        <taxon>Sedentaria</taxon>
        <taxon>Canalipalpata</taxon>
        <taxon>Sabellida</taxon>
        <taxon>Oweniida</taxon>
        <taxon>Oweniidae</taxon>
        <taxon>Owenia</taxon>
    </lineage>
</organism>
<dbReference type="PRINTS" id="PR01262">
    <property type="entry name" value="INNEXIN"/>
</dbReference>
<feature type="transmembrane region" description="Helical" evidence="9">
    <location>
        <begin position="289"/>
        <end position="313"/>
    </location>
</feature>
<keyword evidence="7 9" id="KW-0472">Membrane</keyword>
<evidence type="ECO:0000256" key="5">
    <source>
        <dbReference type="ARBA" id="ARBA00022989"/>
    </source>
</evidence>
<accession>A0A8J1TCM9</accession>
<feature type="transmembrane region" description="Helical" evidence="9">
    <location>
        <begin position="102"/>
        <end position="127"/>
    </location>
</feature>
<evidence type="ECO:0000313" key="10">
    <source>
        <dbReference type="EMBL" id="CAH1798820.1"/>
    </source>
</evidence>
<comment type="subcellular location">
    <subcellularLocation>
        <location evidence="1 9">Cell membrane</location>
        <topology evidence="1 9">Multi-pass membrane protein</topology>
    </subcellularLocation>
</comment>
<dbReference type="InterPro" id="IPR000990">
    <property type="entry name" value="Innexin"/>
</dbReference>
<dbReference type="GO" id="GO:0005886">
    <property type="term" value="C:plasma membrane"/>
    <property type="evidence" value="ECO:0007669"/>
    <property type="project" value="UniProtKB-SubCell"/>
</dbReference>
<dbReference type="GO" id="GO:0034220">
    <property type="term" value="P:monoatomic ion transmembrane transport"/>
    <property type="evidence" value="ECO:0007669"/>
    <property type="project" value="UniProtKB-KW"/>
</dbReference>
<keyword evidence="8 9" id="KW-0407">Ion channel</keyword>
<keyword evidence="3" id="KW-1003">Cell membrane</keyword>
<reference evidence="10" key="1">
    <citation type="submission" date="2022-03" db="EMBL/GenBank/DDBJ databases">
        <authorList>
            <person name="Martin C."/>
        </authorList>
    </citation>
    <scope>NUCLEOTIDE SEQUENCE</scope>
</reference>
<evidence type="ECO:0000256" key="8">
    <source>
        <dbReference type="ARBA" id="ARBA00023303"/>
    </source>
</evidence>
<evidence type="ECO:0000256" key="2">
    <source>
        <dbReference type="ARBA" id="ARBA00022448"/>
    </source>
</evidence>
<evidence type="ECO:0000256" key="1">
    <source>
        <dbReference type="ARBA" id="ARBA00004651"/>
    </source>
</evidence>
<keyword evidence="11" id="KW-1185">Reference proteome</keyword>
<evidence type="ECO:0000256" key="6">
    <source>
        <dbReference type="ARBA" id="ARBA00023065"/>
    </source>
</evidence>
<comment type="similarity">
    <text evidence="9">Belongs to the pannexin family.</text>
</comment>
<keyword evidence="4 9" id="KW-0812">Transmembrane</keyword>
<comment type="caution">
    <text evidence="10">The sequence shown here is derived from an EMBL/GenBank/DDBJ whole genome shotgun (WGS) entry which is preliminary data.</text>
</comment>
<dbReference type="AlphaFoldDB" id="A0A8J1TCM9"/>
<keyword evidence="6 9" id="KW-0406">Ion transport</keyword>
<dbReference type="Proteomes" id="UP000749559">
    <property type="component" value="Unassembled WGS sequence"/>
</dbReference>
<comment type="function">
    <text evidence="9">Structural component of the gap junctions.</text>
</comment>
<sequence length="443" mass="51388">MSGIIYEAFKRIHSWACRSDDDFADRLNYRYTAMMLVITSMLVSAKTYVGDPIHCWTPLQFSGAHVDYTNNYCWIKNTYKISHIGSLLPDKDVDRQESEIGYYQWVPIVLVLQAVLFYIPCLIWRMLNSNSGINLHRLTAAVEDVVQNPENRDKTVEFMVRTINRCLKSQKDTRKGLIQKLQDKLAQNCCLFCGKRYGNYLLPLYYLCKVLYIVNAIGQLYLLNSFIGSEYNLYGFQVLRDLINGTDWTESQRFPRVTLCDFYVRERGQNIHRHTVQCVLPINLFNEKIYIIIWFWLVILAGITIFSLLRWFYTMCFSSRSKYIKEYLRLVGDYDPDVDRNYVAKFADNYLRQDGTFVLHMLDINLNDVVMSEVISGLWEHYKENECVPLSGFHIPGATASAPNQDDVKDPNAPFSHRGNGAVSKPGGDDSNVSQRRPPDYKS</sequence>
<evidence type="ECO:0000256" key="4">
    <source>
        <dbReference type="ARBA" id="ARBA00022692"/>
    </source>
</evidence>
<dbReference type="GO" id="GO:0005921">
    <property type="term" value="C:gap junction"/>
    <property type="evidence" value="ECO:0007669"/>
    <property type="project" value="UniProtKB-UniRule"/>
</dbReference>
<feature type="transmembrane region" description="Helical" evidence="9">
    <location>
        <begin position="31"/>
        <end position="49"/>
    </location>
</feature>
<proteinExistence type="inferred from homology"/>
<name>A0A8J1TCM9_OWEFU</name>
<gene>
    <name evidence="9" type="primary">inx</name>
    <name evidence="10" type="ORF">OFUS_LOCUS22906</name>
</gene>
<feature type="transmembrane region" description="Helical" evidence="9">
    <location>
        <begin position="204"/>
        <end position="223"/>
    </location>
</feature>
<dbReference type="PANTHER" id="PTHR11893">
    <property type="entry name" value="INNEXIN"/>
    <property type="match status" value="1"/>
</dbReference>
<evidence type="ECO:0000256" key="3">
    <source>
        <dbReference type="ARBA" id="ARBA00022475"/>
    </source>
</evidence>
<keyword evidence="5 9" id="KW-1133">Transmembrane helix</keyword>
<dbReference type="Pfam" id="PF00876">
    <property type="entry name" value="Innexin"/>
    <property type="match status" value="1"/>
</dbReference>
<dbReference type="OrthoDB" id="5867527at2759"/>
<evidence type="ECO:0000256" key="9">
    <source>
        <dbReference type="RuleBase" id="RU010713"/>
    </source>
</evidence>
<dbReference type="PROSITE" id="PS51013">
    <property type="entry name" value="PANNEXIN"/>
    <property type="match status" value="1"/>
</dbReference>
<evidence type="ECO:0000313" key="11">
    <source>
        <dbReference type="Proteomes" id="UP000749559"/>
    </source>
</evidence>
<dbReference type="EMBL" id="CAIIXF020000011">
    <property type="protein sequence ID" value="CAH1798820.1"/>
    <property type="molecule type" value="Genomic_DNA"/>
</dbReference>
<keyword evidence="2 9" id="KW-0813">Transport</keyword>
<protein>
    <recommendedName>
        <fullName evidence="9">Innexin</fullName>
    </recommendedName>
</protein>
<evidence type="ECO:0000256" key="7">
    <source>
        <dbReference type="ARBA" id="ARBA00023136"/>
    </source>
</evidence>